<organism evidence="1 3">
    <name type="scientific">Rotaria sordida</name>
    <dbReference type="NCBI Taxonomy" id="392033"/>
    <lineage>
        <taxon>Eukaryota</taxon>
        <taxon>Metazoa</taxon>
        <taxon>Spiralia</taxon>
        <taxon>Gnathifera</taxon>
        <taxon>Rotifera</taxon>
        <taxon>Eurotatoria</taxon>
        <taxon>Bdelloidea</taxon>
        <taxon>Philodinida</taxon>
        <taxon>Philodinidae</taxon>
        <taxon>Rotaria</taxon>
    </lineage>
</organism>
<gene>
    <name evidence="2" type="ORF">OTI717_LOCUS38785</name>
    <name evidence="1" type="ORF">RFH988_LOCUS38595</name>
</gene>
<proteinExistence type="predicted"/>
<sequence>IHTMTNFNGNFNSVYNNPLPLEYAHWSLDSYVDDDEFRDGYPFSDISEVESNKSCGSHDNDIVQSDMCITTTKEKNQLTELSTKQQVRN</sequence>
<reference evidence="1" key="1">
    <citation type="submission" date="2021-02" db="EMBL/GenBank/DDBJ databases">
        <authorList>
            <person name="Nowell W R."/>
        </authorList>
    </citation>
    <scope>NUCLEOTIDE SEQUENCE</scope>
</reference>
<dbReference type="Proteomes" id="UP000663823">
    <property type="component" value="Unassembled WGS sequence"/>
</dbReference>
<comment type="caution">
    <text evidence="1">The sequence shown here is derived from an EMBL/GenBank/DDBJ whole genome shotgun (WGS) entry which is preliminary data.</text>
</comment>
<accession>A0A815STP7</accession>
<feature type="non-terminal residue" evidence="1">
    <location>
        <position position="1"/>
    </location>
</feature>
<dbReference type="AlphaFoldDB" id="A0A815STP7"/>
<evidence type="ECO:0000313" key="3">
    <source>
        <dbReference type="Proteomes" id="UP000663882"/>
    </source>
</evidence>
<dbReference type="Proteomes" id="UP000663882">
    <property type="component" value="Unassembled WGS sequence"/>
</dbReference>
<protein>
    <submittedName>
        <fullName evidence="1">Uncharacterized protein</fullName>
    </submittedName>
</protein>
<name>A0A815STP7_9BILA</name>
<evidence type="ECO:0000313" key="2">
    <source>
        <dbReference type="EMBL" id="CAF4206299.1"/>
    </source>
</evidence>
<dbReference type="EMBL" id="CAJOAX010022347">
    <property type="protein sequence ID" value="CAF4206299.1"/>
    <property type="molecule type" value="Genomic_DNA"/>
</dbReference>
<evidence type="ECO:0000313" key="1">
    <source>
        <dbReference type="EMBL" id="CAF1496188.1"/>
    </source>
</evidence>
<dbReference type="EMBL" id="CAJNOO010010052">
    <property type="protein sequence ID" value="CAF1496188.1"/>
    <property type="molecule type" value="Genomic_DNA"/>
</dbReference>